<evidence type="ECO:0000313" key="1">
    <source>
        <dbReference type="EMBL" id="KAH6926228.1"/>
    </source>
</evidence>
<reference evidence="1" key="1">
    <citation type="submission" date="2020-05" db="EMBL/GenBank/DDBJ databases">
        <title>Large-scale comparative analyses of tick genomes elucidate their genetic diversity and vector capacities.</title>
        <authorList>
            <person name="Jia N."/>
            <person name="Wang J."/>
            <person name="Shi W."/>
            <person name="Du L."/>
            <person name="Sun Y."/>
            <person name="Zhan W."/>
            <person name="Jiang J."/>
            <person name="Wang Q."/>
            <person name="Zhang B."/>
            <person name="Ji P."/>
            <person name="Sakyi L.B."/>
            <person name="Cui X."/>
            <person name="Yuan T."/>
            <person name="Jiang B."/>
            <person name="Yang W."/>
            <person name="Lam T.T.-Y."/>
            <person name="Chang Q."/>
            <person name="Ding S."/>
            <person name="Wang X."/>
            <person name="Zhu J."/>
            <person name="Ruan X."/>
            <person name="Zhao L."/>
            <person name="Wei J."/>
            <person name="Que T."/>
            <person name="Du C."/>
            <person name="Cheng J."/>
            <person name="Dai P."/>
            <person name="Han X."/>
            <person name="Huang E."/>
            <person name="Gao Y."/>
            <person name="Liu J."/>
            <person name="Shao H."/>
            <person name="Ye R."/>
            <person name="Li L."/>
            <person name="Wei W."/>
            <person name="Wang X."/>
            <person name="Wang C."/>
            <person name="Yang T."/>
            <person name="Huo Q."/>
            <person name="Li W."/>
            <person name="Guo W."/>
            <person name="Chen H."/>
            <person name="Zhou L."/>
            <person name="Ni X."/>
            <person name="Tian J."/>
            <person name="Zhou Y."/>
            <person name="Sheng Y."/>
            <person name="Liu T."/>
            <person name="Pan Y."/>
            <person name="Xia L."/>
            <person name="Li J."/>
            <person name="Zhao F."/>
            <person name="Cao W."/>
        </authorList>
    </citation>
    <scope>NUCLEOTIDE SEQUENCE</scope>
    <source>
        <strain evidence="1">Hyas-2018</strain>
    </source>
</reference>
<protein>
    <submittedName>
        <fullName evidence="1">Uncharacterized protein</fullName>
    </submittedName>
</protein>
<keyword evidence="2" id="KW-1185">Reference proteome</keyword>
<sequence length="346" mass="38787">MMRYLLNSETDPCKDFYEYVCGQWQSQQPPGATYADADGALAAEIESRMHSFLSGPEMSSIQPLFTFWTNCNRQETVPQDRALSHVRALGLELPGSQASESPERLMVLAVTLAQEFGLFALLTVELDSDPEGKVQHVVAVDEPELAWGRMKPPLVTTEHTTYWDMLIRVAQPLASLLLPDLTAVQSAARSFARITMAMTNVSVAHRHISDRMGLYEVHSYQELKRLHPLLNGLFGSSQDLRPSSRLLVKAPRFVDLVYTLLATDRDALHQYMVILALLHLSPLLDVPEASSVFLSSLTGEAVSWGTPPRWRMCLRLAERTLPNLMQVAYEQVFKGSPIFDEVMVNK</sequence>
<dbReference type="Proteomes" id="UP000821845">
    <property type="component" value="Chromosome 7"/>
</dbReference>
<proteinExistence type="predicted"/>
<accession>A0ACB7RUU5</accession>
<comment type="caution">
    <text evidence="1">The sequence shown here is derived from an EMBL/GenBank/DDBJ whole genome shotgun (WGS) entry which is preliminary data.</text>
</comment>
<gene>
    <name evidence="1" type="ORF">HPB50_015878</name>
</gene>
<dbReference type="EMBL" id="CM023487">
    <property type="protein sequence ID" value="KAH6926228.1"/>
    <property type="molecule type" value="Genomic_DNA"/>
</dbReference>
<name>A0ACB7RUU5_HYAAI</name>
<organism evidence="1 2">
    <name type="scientific">Hyalomma asiaticum</name>
    <name type="common">Tick</name>
    <dbReference type="NCBI Taxonomy" id="266040"/>
    <lineage>
        <taxon>Eukaryota</taxon>
        <taxon>Metazoa</taxon>
        <taxon>Ecdysozoa</taxon>
        <taxon>Arthropoda</taxon>
        <taxon>Chelicerata</taxon>
        <taxon>Arachnida</taxon>
        <taxon>Acari</taxon>
        <taxon>Parasitiformes</taxon>
        <taxon>Ixodida</taxon>
        <taxon>Ixodoidea</taxon>
        <taxon>Ixodidae</taxon>
        <taxon>Hyalomminae</taxon>
        <taxon>Hyalomma</taxon>
    </lineage>
</organism>
<evidence type="ECO:0000313" key="2">
    <source>
        <dbReference type="Proteomes" id="UP000821845"/>
    </source>
</evidence>